<feature type="transmembrane region" description="Helical" evidence="1">
    <location>
        <begin position="225"/>
        <end position="242"/>
    </location>
</feature>
<feature type="transmembrane region" description="Helical" evidence="1">
    <location>
        <begin position="254"/>
        <end position="273"/>
    </location>
</feature>
<feature type="transmembrane region" description="Helical" evidence="1">
    <location>
        <begin position="50"/>
        <end position="70"/>
    </location>
</feature>
<dbReference type="EMBL" id="HG315671">
    <property type="protein sequence ID" value="CDF79696.1"/>
    <property type="molecule type" value="Genomic_DNA"/>
</dbReference>
<dbReference type="AlphaFoldDB" id="T2KMP2"/>
<gene>
    <name evidence="2" type="primary">nagX</name>
    <name evidence="2" type="ORF">BN863_19840</name>
</gene>
<dbReference type="OrthoDB" id="9788724at2"/>
<feature type="transmembrane region" description="Helical" evidence="1">
    <location>
        <begin position="285"/>
        <end position="303"/>
    </location>
</feature>
<evidence type="ECO:0000313" key="3">
    <source>
        <dbReference type="Proteomes" id="UP000016160"/>
    </source>
</evidence>
<feature type="transmembrane region" description="Helical" evidence="1">
    <location>
        <begin position="12"/>
        <end position="30"/>
    </location>
</feature>
<name>T2KMP2_FORAG</name>
<keyword evidence="1" id="KW-0812">Transmembrane</keyword>
<keyword evidence="3" id="KW-1185">Reference proteome</keyword>
<feature type="transmembrane region" description="Helical" evidence="1">
    <location>
        <begin position="192"/>
        <end position="213"/>
    </location>
</feature>
<proteinExistence type="predicted"/>
<sequence length="369" mass="42234">MKVSNRLISLDVLRGITISLMILVNTPGSWSYVYAPLRHAKWHGCNPTDLVFPFFLFIVGVSVWFSFSKYQTSLSRESALKIIIRTFVIFLLGFVLNLFPFFDFSTVRIMGVLQRIALAYGVGSILCLAFKRNHLLLVLSVILIGYWALLLFGADMEPYALIGNVVREFDIFLFEEEHVYKGFGVPFDPEGVLSTIPAVGTVIIGFFIGQIIDKERVILRKIRKLLIYGSMFVFLGWIWSFIFPINKALWTSSYVLFTSGLCILLLALLIFIIDYKGFSRWSKPFVHFGTNPLFIFVFSGLYVKTISYLIKIHVGESGDTISGYKYMYEHLLVPVFGNMNGSLLFALIHVFVFWLICLVLYKNKIFIKI</sequence>
<dbReference type="PANTHER" id="PTHR31061:SF24">
    <property type="entry name" value="LD22376P"/>
    <property type="match status" value="1"/>
</dbReference>
<evidence type="ECO:0000313" key="2">
    <source>
        <dbReference type="EMBL" id="CDF79696.1"/>
    </source>
</evidence>
<feature type="transmembrane region" description="Helical" evidence="1">
    <location>
        <begin position="341"/>
        <end position="361"/>
    </location>
</feature>
<feature type="transmembrane region" description="Helical" evidence="1">
    <location>
        <begin position="82"/>
        <end position="102"/>
    </location>
</feature>
<dbReference type="HOGENOM" id="CLU_029171_4_0_10"/>
<accession>T2KMP2</accession>
<feature type="transmembrane region" description="Helical" evidence="1">
    <location>
        <begin position="135"/>
        <end position="154"/>
    </location>
</feature>
<protein>
    <submittedName>
        <fullName evidence="2">N-acetylglucosamine related transporter, NagX</fullName>
    </submittedName>
</protein>
<dbReference type="PATRIC" id="fig|1347342.6.peg.1988"/>
<organism evidence="2 3">
    <name type="scientific">Formosa agariphila (strain DSM 15362 / KCTC 12365 / LMG 23005 / KMM 3901 / M-2Alg 35-1)</name>
    <dbReference type="NCBI Taxonomy" id="1347342"/>
    <lineage>
        <taxon>Bacteria</taxon>
        <taxon>Pseudomonadati</taxon>
        <taxon>Bacteroidota</taxon>
        <taxon>Flavobacteriia</taxon>
        <taxon>Flavobacteriales</taxon>
        <taxon>Flavobacteriaceae</taxon>
        <taxon>Formosa</taxon>
    </lineage>
</organism>
<keyword evidence="1" id="KW-1133">Transmembrane helix</keyword>
<dbReference type="RefSeq" id="WP_038530070.1">
    <property type="nucleotide sequence ID" value="NZ_HG315671.1"/>
</dbReference>
<keyword evidence="1" id="KW-0472">Membrane</keyword>
<reference evidence="2 3" key="1">
    <citation type="journal article" date="2013" name="Appl. Environ. Microbiol.">
        <title>The genome of the alga-associated marine flavobacterium Formosa agariphila KMM 3901T reveals a broad potential for degradation of algal polysaccharides.</title>
        <authorList>
            <person name="Mann A.J."/>
            <person name="Hahnke R.L."/>
            <person name="Huang S."/>
            <person name="Werner J."/>
            <person name="Xing P."/>
            <person name="Barbeyron T."/>
            <person name="Huettel B."/>
            <person name="Stueber K."/>
            <person name="Reinhardt R."/>
            <person name="Harder J."/>
            <person name="Gloeckner F.O."/>
            <person name="Amann R.I."/>
            <person name="Teeling H."/>
        </authorList>
    </citation>
    <scope>NUCLEOTIDE SEQUENCE [LARGE SCALE GENOMIC DNA]</scope>
    <source>
        <strain evidence="3">DSM 15362 / KCTC 12365 / LMG 23005 / KMM 3901</strain>
    </source>
</reference>
<dbReference type="PANTHER" id="PTHR31061">
    <property type="entry name" value="LD22376P"/>
    <property type="match status" value="1"/>
</dbReference>
<dbReference type="eggNOG" id="COG4299">
    <property type="taxonomic scope" value="Bacteria"/>
</dbReference>
<evidence type="ECO:0000256" key="1">
    <source>
        <dbReference type="SAM" id="Phobius"/>
    </source>
</evidence>
<feature type="transmembrane region" description="Helical" evidence="1">
    <location>
        <begin position="108"/>
        <end position="128"/>
    </location>
</feature>
<dbReference type="Proteomes" id="UP000016160">
    <property type="component" value="Chromosome"/>
</dbReference>
<dbReference type="STRING" id="1347342.BN863_19840"/>